<reference evidence="3 4" key="1">
    <citation type="submission" date="2014-09" db="EMBL/GenBank/DDBJ databases">
        <authorList>
            <person name="Ellenberger Sabrina"/>
        </authorList>
    </citation>
    <scope>NUCLEOTIDE SEQUENCE [LARGE SCALE GENOMIC DNA]</scope>
    <source>
        <strain evidence="3 4">CBS 412.66</strain>
    </source>
</reference>
<keyword evidence="4" id="KW-1185">Reference proteome</keyword>
<dbReference type="AlphaFoldDB" id="A0A0B7NSF0"/>
<evidence type="ECO:0000313" key="3">
    <source>
        <dbReference type="EMBL" id="CEP18430.1"/>
    </source>
</evidence>
<accession>A0A0B7NSF0</accession>
<evidence type="ECO:0000256" key="1">
    <source>
        <dbReference type="ARBA" id="ARBA00022679"/>
    </source>
</evidence>
<dbReference type="InterPro" id="IPR050769">
    <property type="entry name" value="NAT_camello-type"/>
</dbReference>
<dbReference type="STRING" id="35722.A0A0B7NSF0"/>
<dbReference type="CDD" id="cd04301">
    <property type="entry name" value="NAT_SF"/>
    <property type="match status" value="1"/>
</dbReference>
<sequence>MTTYTPYREYALVKGKVLDWVDFIDQNRWAMKSASKFISQPVDSNCISVYYVVDPDKPAIVDRLCMATWDLKYKSEFKKLSLDWVEQYFEVEESDLKQLDTPEEVIIQPGGEIFSLVEGSGRVAGVVATVIHQGVCELAKMTVRKECNGRGYAHILMKESIHWAKQKNYPYIELLSSVELQNAIILYKKYGFETTHLGPHPDYKRCSIIMRLTF</sequence>
<dbReference type="Gene3D" id="3.40.630.30">
    <property type="match status" value="1"/>
</dbReference>
<dbReference type="PANTHER" id="PTHR13947">
    <property type="entry name" value="GNAT FAMILY N-ACETYLTRANSFERASE"/>
    <property type="match status" value="1"/>
</dbReference>
<dbReference type="OrthoDB" id="41532at2759"/>
<dbReference type="PANTHER" id="PTHR13947:SF37">
    <property type="entry name" value="LD18367P"/>
    <property type="match status" value="1"/>
</dbReference>
<keyword evidence="1" id="KW-0808">Transferase</keyword>
<dbReference type="Proteomes" id="UP000054107">
    <property type="component" value="Unassembled WGS sequence"/>
</dbReference>
<gene>
    <name evidence="3" type="primary">PARPA_12734.1 scaffold 45468</name>
</gene>
<feature type="domain" description="N-acetyltransferase" evidence="2">
    <location>
        <begin position="75"/>
        <end position="214"/>
    </location>
</feature>
<dbReference type="PROSITE" id="PS51186">
    <property type="entry name" value="GNAT"/>
    <property type="match status" value="1"/>
</dbReference>
<dbReference type="SUPFAM" id="SSF55729">
    <property type="entry name" value="Acyl-CoA N-acyltransferases (Nat)"/>
    <property type="match status" value="1"/>
</dbReference>
<dbReference type="Pfam" id="PF00583">
    <property type="entry name" value="Acetyltransf_1"/>
    <property type="match status" value="1"/>
</dbReference>
<dbReference type="EMBL" id="LN733835">
    <property type="protein sequence ID" value="CEP18430.1"/>
    <property type="molecule type" value="Genomic_DNA"/>
</dbReference>
<proteinExistence type="predicted"/>
<dbReference type="InterPro" id="IPR000182">
    <property type="entry name" value="GNAT_dom"/>
</dbReference>
<dbReference type="GO" id="GO:0008080">
    <property type="term" value="F:N-acetyltransferase activity"/>
    <property type="evidence" value="ECO:0007669"/>
    <property type="project" value="InterPro"/>
</dbReference>
<dbReference type="InterPro" id="IPR016181">
    <property type="entry name" value="Acyl_CoA_acyltransferase"/>
</dbReference>
<organism evidence="3 4">
    <name type="scientific">Parasitella parasitica</name>
    <dbReference type="NCBI Taxonomy" id="35722"/>
    <lineage>
        <taxon>Eukaryota</taxon>
        <taxon>Fungi</taxon>
        <taxon>Fungi incertae sedis</taxon>
        <taxon>Mucoromycota</taxon>
        <taxon>Mucoromycotina</taxon>
        <taxon>Mucoromycetes</taxon>
        <taxon>Mucorales</taxon>
        <taxon>Mucorineae</taxon>
        <taxon>Mucoraceae</taxon>
        <taxon>Parasitella</taxon>
    </lineage>
</organism>
<protein>
    <recommendedName>
        <fullName evidence="2">N-acetyltransferase domain-containing protein</fullName>
    </recommendedName>
</protein>
<evidence type="ECO:0000313" key="4">
    <source>
        <dbReference type="Proteomes" id="UP000054107"/>
    </source>
</evidence>
<evidence type="ECO:0000259" key="2">
    <source>
        <dbReference type="PROSITE" id="PS51186"/>
    </source>
</evidence>
<name>A0A0B7NSF0_9FUNG</name>